<keyword evidence="6 7" id="KW-0472">Membrane</keyword>
<dbReference type="Pfam" id="PF03773">
    <property type="entry name" value="ArsP_1"/>
    <property type="match status" value="1"/>
</dbReference>
<feature type="transmembrane region" description="Helical" evidence="7">
    <location>
        <begin position="181"/>
        <end position="200"/>
    </location>
</feature>
<keyword evidence="3" id="KW-1003">Cell membrane</keyword>
<evidence type="ECO:0000256" key="3">
    <source>
        <dbReference type="ARBA" id="ARBA00022475"/>
    </source>
</evidence>
<dbReference type="GO" id="GO:0046872">
    <property type="term" value="F:metal ion binding"/>
    <property type="evidence" value="ECO:0007669"/>
    <property type="project" value="InterPro"/>
</dbReference>
<dbReference type="SUPFAM" id="SSF55008">
    <property type="entry name" value="HMA, heavy metal-associated domain"/>
    <property type="match status" value="1"/>
</dbReference>
<dbReference type="CDD" id="cd00371">
    <property type="entry name" value="HMA"/>
    <property type="match status" value="1"/>
</dbReference>
<reference evidence="10" key="1">
    <citation type="submission" date="2019-02" db="EMBL/GenBank/DDBJ databases">
        <title>Isolation and identification of novel species under the genus Muribaculum.</title>
        <authorList>
            <person name="Miyake S."/>
            <person name="Ding Y."/>
            <person name="Low A."/>
            <person name="Soh M."/>
            <person name="Seedorf H."/>
        </authorList>
    </citation>
    <scope>NUCLEOTIDE SEQUENCE [LARGE SCALE GENOMIC DNA]</scope>
    <source>
        <strain evidence="10">H5</strain>
    </source>
</reference>
<dbReference type="RefSeq" id="WP_136416505.1">
    <property type="nucleotide sequence ID" value="NZ_CP039396.1"/>
</dbReference>
<evidence type="ECO:0000256" key="2">
    <source>
        <dbReference type="ARBA" id="ARBA00006386"/>
    </source>
</evidence>
<comment type="similarity">
    <text evidence="2">Belongs to the UPF0718 family.</text>
</comment>
<dbReference type="KEGG" id="ddb:E7747_13420"/>
<evidence type="ECO:0000256" key="1">
    <source>
        <dbReference type="ARBA" id="ARBA00004651"/>
    </source>
</evidence>
<feature type="transmembrane region" description="Helical" evidence="7">
    <location>
        <begin position="55"/>
        <end position="74"/>
    </location>
</feature>
<dbReference type="NCBIfam" id="NF033936">
    <property type="entry name" value="CuZnOut_SO0444"/>
    <property type="match status" value="1"/>
</dbReference>
<name>A0A4P7W6J9_9BACT</name>
<sequence length="426" mass="45333">MNISHFFYSLFSIVNEMSPYILLGFIIAGFLHVFVKPQMMARHLAGGGTMPVVKAALLGIPLPLCSCGVLPTAVSLRRQGASKGAVTSFLIATPQTGVDSIAATYSLLGLPFALLRPVGALLGAMLGGVGVQKFDKSDEDVPQACNLAACSDREMSESHVPFSRKCTEALRYGLVDMVGNVGKWLVIGLVIAALITVLVPDELFLGLADYPLLAMLMMVVVSVPMYVCATGSIPIALSLIAKGLTPGVGFVLLMAGPAANFASMMILSKSIGRRSTLIYAGSVIVTSLVFGLMIDYLLPREWFMPAITGHVASCHEEFGLFETLCSVVLLGLLAYTAIKSNRSHHSHEYLSESEIKNSENYMKQVFNIEGMECAHCAGVVRKAVSAIEGIENVSVDHTAGTLIVEGNFTSDKIKDVVYAAGFAVKG</sequence>
<comment type="subcellular location">
    <subcellularLocation>
        <location evidence="1">Cell membrane</location>
        <topology evidence="1">Multi-pass membrane protein</topology>
    </subcellularLocation>
</comment>
<feature type="transmembrane region" description="Helical" evidence="7">
    <location>
        <begin position="318"/>
        <end position="338"/>
    </location>
</feature>
<evidence type="ECO:0000256" key="7">
    <source>
        <dbReference type="SAM" id="Phobius"/>
    </source>
</evidence>
<feature type="transmembrane region" description="Helical" evidence="7">
    <location>
        <begin position="276"/>
        <end position="298"/>
    </location>
</feature>
<keyword evidence="4 7" id="KW-0812">Transmembrane</keyword>
<organism evidence="9 10">
    <name type="scientific">Duncaniella dubosii</name>
    <dbReference type="NCBI Taxonomy" id="2518971"/>
    <lineage>
        <taxon>Bacteria</taxon>
        <taxon>Pseudomonadati</taxon>
        <taxon>Bacteroidota</taxon>
        <taxon>Bacteroidia</taxon>
        <taxon>Bacteroidales</taxon>
        <taxon>Muribaculaceae</taxon>
        <taxon>Duncaniella</taxon>
    </lineage>
</organism>
<evidence type="ECO:0000259" key="8">
    <source>
        <dbReference type="PROSITE" id="PS50846"/>
    </source>
</evidence>
<keyword evidence="10" id="KW-1185">Reference proteome</keyword>
<feature type="domain" description="HMA" evidence="8">
    <location>
        <begin position="362"/>
        <end position="425"/>
    </location>
</feature>
<dbReference type="Gene3D" id="3.30.70.100">
    <property type="match status" value="1"/>
</dbReference>
<evidence type="ECO:0000313" key="9">
    <source>
        <dbReference type="EMBL" id="QCD43190.1"/>
    </source>
</evidence>
<feature type="transmembrane region" description="Helical" evidence="7">
    <location>
        <begin position="17"/>
        <end position="35"/>
    </location>
</feature>
<dbReference type="PANTHER" id="PTHR34184">
    <property type="entry name" value="UPF0718 PROTEIN YCGR"/>
    <property type="match status" value="1"/>
</dbReference>
<dbReference type="AlphaFoldDB" id="A0A4P7W6J9"/>
<accession>A0A4P7W6J9</accession>
<feature type="transmembrane region" description="Helical" evidence="7">
    <location>
        <begin position="212"/>
        <end position="241"/>
    </location>
</feature>
<dbReference type="PANTHER" id="PTHR34184:SF4">
    <property type="entry name" value="UPF0718 PROTEIN YCGR"/>
    <property type="match status" value="1"/>
</dbReference>
<dbReference type="Pfam" id="PF00403">
    <property type="entry name" value="HMA"/>
    <property type="match status" value="1"/>
</dbReference>
<dbReference type="InterPro" id="IPR005524">
    <property type="entry name" value="DUF318"/>
</dbReference>
<dbReference type="EMBL" id="CP039396">
    <property type="protein sequence ID" value="QCD43190.1"/>
    <property type="molecule type" value="Genomic_DNA"/>
</dbReference>
<dbReference type="InterPro" id="IPR006121">
    <property type="entry name" value="HMA_dom"/>
</dbReference>
<proteinExistence type="inferred from homology"/>
<keyword evidence="5 7" id="KW-1133">Transmembrane helix</keyword>
<evidence type="ECO:0000256" key="4">
    <source>
        <dbReference type="ARBA" id="ARBA00022692"/>
    </source>
</evidence>
<gene>
    <name evidence="9" type="ORF">E7747_13420</name>
</gene>
<evidence type="ECO:0000313" key="10">
    <source>
        <dbReference type="Proteomes" id="UP000297149"/>
    </source>
</evidence>
<dbReference type="GO" id="GO:0005886">
    <property type="term" value="C:plasma membrane"/>
    <property type="evidence" value="ECO:0007669"/>
    <property type="project" value="UniProtKB-SubCell"/>
</dbReference>
<dbReference type="Proteomes" id="UP000297149">
    <property type="component" value="Chromosome"/>
</dbReference>
<protein>
    <submittedName>
        <fullName evidence="9">Heavy metal-associated domain-containing protein</fullName>
    </submittedName>
</protein>
<dbReference type="InterPro" id="IPR036163">
    <property type="entry name" value="HMA_dom_sf"/>
</dbReference>
<dbReference type="InterPro" id="IPR052923">
    <property type="entry name" value="UPF0718"/>
</dbReference>
<evidence type="ECO:0000256" key="5">
    <source>
        <dbReference type="ARBA" id="ARBA00022989"/>
    </source>
</evidence>
<feature type="transmembrane region" description="Helical" evidence="7">
    <location>
        <begin position="247"/>
        <end position="267"/>
    </location>
</feature>
<dbReference type="PROSITE" id="PS50846">
    <property type="entry name" value="HMA_2"/>
    <property type="match status" value="1"/>
</dbReference>
<evidence type="ECO:0000256" key="6">
    <source>
        <dbReference type="ARBA" id="ARBA00023136"/>
    </source>
</evidence>